<organism evidence="2 3">
    <name type="scientific">Tetrahymena thermophila (strain SB210)</name>
    <dbReference type="NCBI Taxonomy" id="312017"/>
    <lineage>
        <taxon>Eukaryota</taxon>
        <taxon>Sar</taxon>
        <taxon>Alveolata</taxon>
        <taxon>Ciliophora</taxon>
        <taxon>Intramacronucleata</taxon>
        <taxon>Oligohymenophorea</taxon>
        <taxon>Hymenostomatida</taxon>
        <taxon>Tetrahymenina</taxon>
        <taxon>Tetrahymenidae</taxon>
        <taxon>Tetrahymena</taxon>
    </lineage>
</organism>
<feature type="domain" description="PRELI/MSF1" evidence="1">
    <location>
        <begin position="1"/>
        <end position="157"/>
    </location>
</feature>
<dbReference type="STRING" id="312017.Q22Y96"/>
<protein>
    <recommendedName>
        <fullName evidence="1">PRELI/MSF1 domain-containing protein</fullName>
    </recommendedName>
</protein>
<dbReference type="KEGG" id="tet:TTHERM_00354750"/>
<dbReference type="OrthoDB" id="341300at2759"/>
<dbReference type="Proteomes" id="UP000009168">
    <property type="component" value="Unassembled WGS sequence"/>
</dbReference>
<dbReference type="InParanoid" id="Q22Y96"/>
<dbReference type="eggNOG" id="ENOG502SVMA">
    <property type="taxonomic scope" value="Eukaryota"/>
</dbReference>
<reference evidence="3" key="1">
    <citation type="journal article" date="2006" name="PLoS Biol.">
        <title>Macronuclear genome sequence of the ciliate Tetrahymena thermophila, a model eukaryote.</title>
        <authorList>
            <person name="Eisen J.A."/>
            <person name="Coyne R.S."/>
            <person name="Wu M."/>
            <person name="Wu D."/>
            <person name="Thiagarajan M."/>
            <person name="Wortman J.R."/>
            <person name="Badger J.H."/>
            <person name="Ren Q."/>
            <person name="Amedeo P."/>
            <person name="Jones K.M."/>
            <person name="Tallon L.J."/>
            <person name="Delcher A.L."/>
            <person name="Salzberg S.L."/>
            <person name="Silva J.C."/>
            <person name="Haas B.J."/>
            <person name="Majoros W.H."/>
            <person name="Farzad M."/>
            <person name="Carlton J.M."/>
            <person name="Smith R.K. Jr."/>
            <person name="Garg J."/>
            <person name="Pearlman R.E."/>
            <person name="Karrer K.M."/>
            <person name="Sun L."/>
            <person name="Manning G."/>
            <person name="Elde N.C."/>
            <person name="Turkewitz A.P."/>
            <person name="Asai D.J."/>
            <person name="Wilkes D.E."/>
            <person name="Wang Y."/>
            <person name="Cai H."/>
            <person name="Collins K."/>
            <person name="Stewart B.A."/>
            <person name="Lee S.R."/>
            <person name="Wilamowska K."/>
            <person name="Weinberg Z."/>
            <person name="Ruzzo W.L."/>
            <person name="Wloga D."/>
            <person name="Gaertig J."/>
            <person name="Frankel J."/>
            <person name="Tsao C.-C."/>
            <person name="Gorovsky M.A."/>
            <person name="Keeling P.J."/>
            <person name="Waller R.F."/>
            <person name="Patron N.J."/>
            <person name="Cherry J.M."/>
            <person name="Stover N.A."/>
            <person name="Krieger C.J."/>
            <person name="del Toro C."/>
            <person name="Ryder H.F."/>
            <person name="Williamson S.C."/>
            <person name="Barbeau R.A."/>
            <person name="Hamilton E.P."/>
            <person name="Orias E."/>
        </authorList>
    </citation>
    <scope>NUCLEOTIDE SEQUENCE [LARGE SCALE GENOMIC DNA]</scope>
    <source>
        <strain evidence="3">SB210</strain>
    </source>
</reference>
<proteinExistence type="predicted"/>
<evidence type="ECO:0000313" key="2">
    <source>
        <dbReference type="EMBL" id="EAR90128.1"/>
    </source>
</evidence>
<evidence type="ECO:0000259" key="1">
    <source>
        <dbReference type="PROSITE" id="PS50904"/>
    </source>
</evidence>
<gene>
    <name evidence="2" type="ORF">TTHERM_00354750</name>
</gene>
<evidence type="ECO:0000313" key="3">
    <source>
        <dbReference type="Proteomes" id="UP000009168"/>
    </source>
</evidence>
<keyword evidence="3" id="KW-1185">Reference proteome</keyword>
<dbReference type="EMBL" id="GG662749">
    <property type="protein sequence ID" value="EAR90128.1"/>
    <property type="molecule type" value="Genomic_DNA"/>
</dbReference>
<dbReference type="HOGENOM" id="CLU_1716768_0_0_1"/>
<dbReference type="InterPro" id="IPR006797">
    <property type="entry name" value="PRELI/MSF1_dom"/>
</dbReference>
<dbReference type="RefSeq" id="XP_001010373.1">
    <property type="nucleotide sequence ID" value="XM_001010373.3"/>
</dbReference>
<sequence>MSKEQYVFDYPFETVLKGFWHKYPHPDLSFVKDNFVLSYDIIDEQTLHVKRLMYSKMYKYLWCYTIEDIKIYFDKRAMEMKSKIIKTSSMFPPTGQAVELISYKALEDFKTVYEKTIQGTEEGFIKKYAKKFNNTFQKGCQIIEENCKKITEEMKSN</sequence>
<accession>Q22Y96</accession>
<name>Q22Y96_TETTS</name>
<dbReference type="GeneID" id="7845876"/>
<dbReference type="OMA" id="CQIVEDR"/>
<dbReference type="AlphaFoldDB" id="Q22Y96"/>
<dbReference type="PROSITE" id="PS50904">
    <property type="entry name" value="PRELI_MSF1"/>
    <property type="match status" value="1"/>
</dbReference>